<protein>
    <submittedName>
        <fullName evidence="1">Uncharacterized protein</fullName>
    </submittedName>
</protein>
<reference evidence="2" key="2">
    <citation type="submission" date="2015-03" db="EMBL/GenBank/DDBJ databases">
        <title>The genome and structure of Sinorhizobium meliloti phage phiM9.</title>
        <authorList>
            <person name="Johnson M.C."/>
            <person name="Tatum K.B."/>
            <person name="Lynn J.S."/>
            <person name="Brewer T.E."/>
            <person name="Washburn B.K."/>
            <person name="Stroupe M.E."/>
            <person name="Jones K.M."/>
        </authorList>
    </citation>
    <scope>NUCLEOTIDE SEQUENCE [LARGE SCALE GENOMIC DNA]</scope>
</reference>
<proteinExistence type="predicted"/>
<evidence type="ECO:0000313" key="2">
    <source>
        <dbReference type="Proteomes" id="UP000033804"/>
    </source>
</evidence>
<dbReference type="KEGG" id="vg:26517925"/>
<dbReference type="RefSeq" id="YP_009189627.1">
    <property type="nucleotide sequence ID" value="NC_028676.1"/>
</dbReference>
<reference evidence="1 2" key="1">
    <citation type="journal article" date="2015" name="J. Virol.">
        <title>Sinorhizobium meliloti Phage ?M9 Defines a New Group of T4 Superfamily Phages with Unusual Genomic Features but a Common T=16 Capsid.</title>
        <authorList>
            <person name="Johnson M.C."/>
            <person name="Tatum K.B."/>
            <person name="Lynn J.S."/>
            <person name="Brewer T.E."/>
            <person name="Lu S."/>
            <person name="Washburn B.K."/>
            <person name="Stroupe M.E."/>
            <person name="Jones K.M."/>
        </authorList>
    </citation>
    <scope>NUCLEOTIDE SEQUENCE [LARGE SCALE GENOMIC DNA]</scope>
</reference>
<name>A0A0F6R7S0_9CAUD</name>
<sequence length="170" mass="19700">MNATNGAPEYATNKSDLYTYTWLDERSVNGLSVQSLKGVLSSLVKKNLVTVSKDSEGDYLNFTDLGFETVMNLIPKKETKIVEKIEDTLEEEEVFIHYRFKKISDRFNEKTPEKLDIFVKSNIGLKYNSTEDTWYFKISAAQKEDLIKAIRATKIFSRMTQEKLEKFLDK</sequence>
<evidence type="ECO:0000313" key="1">
    <source>
        <dbReference type="EMBL" id="AKE44873.1"/>
    </source>
</evidence>
<dbReference type="OrthoDB" id="37092at10239"/>
<gene>
    <name evidence="1" type="ORF">Sm_phiM9_246</name>
</gene>
<organism evidence="1 2">
    <name type="scientific">Sinorhizobium phage phiM9</name>
    <dbReference type="NCBI Taxonomy" id="1636182"/>
    <lineage>
        <taxon>Viruses</taxon>
        <taxon>Duplodnaviria</taxon>
        <taxon>Heunggongvirae</taxon>
        <taxon>Uroviricota</taxon>
        <taxon>Caudoviricetes</taxon>
        <taxon>Pootjesviridae</taxon>
        <taxon>Emnonavirus</taxon>
        <taxon>Emnonavirus phiM9</taxon>
    </lineage>
</organism>
<dbReference type="GeneID" id="26517925"/>
<dbReference type="Proteomes" id="UP000033804">
    <property type="component" value="Segment"/>
</dbReference>
<accession>A0A0F6R7S0</accession>
<keyword evidence="2" id="KW-1185">Reference proteome</keyword>
<dbReference type="EMBL" id="KP881232">
    <property type="protein sequence ID" value="AKE44873.1"/>
    <property type="molecule type" value="Genomic_DNA"/>
</dbReference>